<keyword evidence="1" id="KW-0732">Signal</keyword>
<feature type="signal peptide" evidence="1">
    <location>
        <begin position="1"/>
        <end position="23"/>
    </location>
</feature>
<evidence type="ECO:0000313" key="2">
    <source>
        <dbReference type="EMBL" id="GBF50415.1"/>
    </source>
</evidence>
<comment type="caution">
    <text evidence="2">The sequence shown here is derived from an EMBL/GenBank/DDBJ whole genome shotgun (WGS) entry which is preliminary data.</text>
</comment>
<evidence type="ECO:0000313" key="3">
    <source>
        <dbReference type="Proteomes" id="UP000245133"/>
    </source>
</evidence>
<accession>A0A2P2E0J5</accession>
<keyword evidence="3" id="KW-1185">Reference proteome</keyword>
<sequence length="163" mass="18587">MMNMNQKLRIMILVIFYSSLSNCISTTYIKANASQAESETVRLPAGSLRPFWIVEIDDQTFPDGFADFIVMSPGKHTIKIRSLESEFLVTKLTRTFHAGTIVVICPGLNKSSHHNEALSEGDRWSPFIRELKHTDIVGLTKISTTFKYDCRYAYQRSFADELK</sequence>
<name>A0A2P2E0J5_9LEPT</name>
<evidence type="ECO:0008006" key="4">
    <source>
        <dbReference type="Google" id="ProtNLM"/>
    </source>
</evidence>
<evidence type="ECO:0000256" key="1">
    <source>
        <dbReference type="SAM" id="SignalP"/>
    </source>
</evidence>
<proteinExistence type="predicted"/>
<reference evidence="2 3" key="1">
    <citation type="submission" date="2018-02" db="EMBL/GenBank/DDBJ databases">
        <title>Novel Leptospira species isolated from soil and water in Japan.</title>
        <authorList>
            <person name="Nakao R."/>
            <person name="Masuzawa T."/>
        </authorList>
    </citation>
    <scope>NUCLEOTIDE SEQUENCE [LARGE SCALE GENOMIC DNA]</scope>
    <source>
        <strain evidence="2 3">YH101</strain>
    </source>
</reference>
<protein>
    <recommendedName>
        <fullName evidence="4">Lipoprotein</fullName>
    </recommendedName>
</protein>
<feature type="chain" id="PRO_5015131684" description="Lipoprotein" evidence="1">
    <location>
        <begin position="24"/>
        <end position="163"/>
    </location>
</feature>
<dbReference type="AlphaFoldDB" id="A0A2P2E0J5"/>
<dbReference type="EMBL" id="BFBB01000004">
    <property type="protein sequence ID" value="GBF50415.1"/>
    <property type="molecule type" value="Genomic_DNA"/>
</dbReference>
<dbReference type="Proteomes" id="UP000245133">
    <property type="component" value="Unassembled WGS sequence"/>
</dbReference>
<organism evidence="2 3">
    <name type="scientific">Leptospira ryugenii</name>
    <dbReference type="NCBI Taxonomy" id="1917863"/>
    <lineage>
        <taxon>Bacteria</taxon>
        <taxon>Pseudomonadati</taxon>
        <taxon>Spirochaetota</taxon>
        <taxon>Spirochaetia</taxon>
        <taxon>Leptospirales</taxon>
        <taxon>Leptospiraceae</taxon>
        <taxon>Leptospira</taxon>
    </lineage>
</organism>
<gene>
    <name evidence="2" type="ORF">LPTSP4_19400</name>
</gene>